<protein>
    <submittedName>
        <fullName evidence="2">Uncharacterized protein</fullName>
    </submittedName>
</protein>
<accession>A0A6J8B267</accession>
<keyword evidence="3" id="KW-1185">Reference proteome</keyword>
<dbReference type="Proteomes" id="UP000507470">
    <property type="component" value="Unassembled WGS sequence"/>
</dbReference>
<proteinExistence type="predicted"/>
<evidence type="ECO:0000256" key="1">
    <source>
        <dbReference type="SAM" id="MobiDB-lite"/>
    </source>
</evidence>
<dbReference type="EMBL" id="CACVKT020002431">
    <property type="protein sequence ID" value="CAC5377912.1"/>
    <property type="molecule type" value="Genomic_DNA"/>
</dbReference>
<name>A0A6J8B267_MYTCO</name>
<gene>
    <name evidence="2" type="ORF">MCOR_14170</name>
</gene>
<feature type="region of interest" description="Disordered" evidence="1">
    <location>
        <begin position="148"/>
        <end position="169"/>
    </location>
</feature>
<evidence type="ECO:0000313" key="3">
    <source>
        <dbReference type="Proteomes" id="UP000507470"/>
    </source>
</evidence>
<evidence type="ECO:0000313" key="2">
    <source>
        <dbReference type="EMBL" id="CAC5377912.1"/>
    </source>
</evidence>
<organism evidence="2 3">
    <name type="scientific">Mytilus coruscus</name>
    <name type="common">Sea mussel</name>
    <dbReference type="NCBI Taxonomy" id="42192"/>
    <lineage>
        <taxon>Eukaryota</taxon>
        <taxon>Metazoa</taxon>
        <taxon>Spiralia</taxon>
        <taxon>Lophotrochozoa</taxon>
        <taxon>Mollusca</taxon>
        <taxon>Bivalvia</taxon>
        <taxon>Autobranchia</taxon>
        <taxon>Pteriomorphia</taxon>
        <taxon>Mytilida</taxon>
        <taxon>Mytiloidea</taxon>
        <taxon>Mytilidae</taxon>
        <taxon>Mytilinae</taxon>
        <taxon>Mytilus</taxon>
    </lineage>
</organism>
<dbReference type="AlphaFoldDB" id="A0A6J8B267"/>
<sequence length="214" mass="24446">MMLNSIKTTNAPEGTVAAKSVKLVEMISSELEHFKSTIQMSNSTYPVQMQTLLTVAVENLHAVSHFKDENQTMLQYSRNLFNKVYEGLKRNERLGNDFGKYEAKKRSTGNYKVQSRHFTLNLYASTDNVKQDYVLFPKGSLTEEISEINEDENEQQSEYESSDSDVSNIEQVETTNHEESYDISDRPDCLTFLLGFTSRSGRCVRVSTKFADMD</sequence>
<feature type="compositionally biased region" description="Acidic residues" evidence="1">
    <location>
        <begin position="148"/>
        <end position="163"/>
    </location>
</feature>
<reference evidence="2 3" key="1">
    <citation type="submission" date="2020-06" db="EMBL/GenBank/DDBJ databases">
        <authorList>
            <person name="Li R."/>
            <person name="Bekaert M."/>
        </authorList>
    </citation>
    <scope>NUCLEOTIDE SEQUENCE [LARGE SCALE GENOMIC DNA]</scope>
    <source>
        <strain evidence="3">wild</strain>
    </source>
</reference>